<feature type="region of interest" description="Disordered" evidence="1">
    <location>
        <begin position="1"/>
        <end position="26"/>
    </location>
</feature>
<protein>
    <recommendedName>
        <fullName evidence="2">DUF397 domain-containing protein</fullName>
    </recommendedName>
</protein>
<sequence length="45" mass="4692">MEIAVTSNGGRAVRDSKNPGGPSLHFTGEGWRAFLRGVEGGAFDS</sequence>
<organism evidence="3 4">
    <name type="scientific">Streptomyces demainii</name>
    <dbReference type="NCBI Taxonomy" id="588122"/>
    <lineage>
        <taxon>Bacteria</taxon>
        <taxon>Bacillati</taxon>
        <taxon>Actinomycetota</taxon>
        <taxon>Actinomycetes</taxon>
        <taxon>Kitasatosporales</taxon>
        <taxon>Streptomycetaceae</taxon>
        <taxon>Streptomyces</taxon>
    </lineage>
</organism>
<name>A0ABT9KI16_9ACTN</name>
<evidence type="ECO:0000313" key="3">
    <source>
        <dbReference type="EMBL" id="MDP9608044.1"/>
    </source>
</evidence>
<proteinExistence type="predicted"/>
<dbReference type="InterPro" id="IPR007278">
    <property type="entry name" value="DUF397"/>
</dbReference>
<accession>A0ABT9KI16</accession>
<dbReference type="EMBL" id="JAURUE010000001">
    <property type="protein sequence ID" value="MDP9608044.1"/>
    <property type="molecule type" value="Genomic_DNA"/>
</dbReference>
<evidence type="ECO:0000313" key="4">
    <source>
        <dbReference type="Proteomes" id="UP001234880"/>
    </source>
</evidence>
<evidence type="ECO:0000256" key="1">
    <source>
        <dbReference type="SAM" id="MobiDB-lite"/>
    </source>
</evidence>
<keyword evidence="4" id="KW-1185">Reference proteome</keyword>
<gene>
    <name evidence="3" type="ORF">JOF35_000321</name>
</gene>
<dbReference type="Proteomes" id="UP001234880">
    <property type="component" value="Unassembled WGS sequence"/>
</dbReference>
<evidence type="ECO:0000259" key="2">
    <source>
        <dbReference type="Pfam" id="PF04149"/>
    </source>
</evidence>
<feature type="domain" description="DUF397" evidence="2">
    <location>
        <begin position="2"/>
        <end position="38"/>
    </location>
</feature>
<dbReference type="Pfam" id="PF04149">
    <property type="entry name" value="DUF397"/>
    <property type="match status" value="1"/>
</dbReference>
<comment type="caution">
    <text evidence="3">The sequence shown here is derived from an EMBL/GenBank/DDBJ whole genome shotgun (WGS) entry which is preliminary data.</text>
</comment>
<reference evidence="3 4" key="1">
    <citation type="submission" date="2023-07" db="EMBL/GenBank/DDBJ databases">
        <title>Sequencing the genomes of 1000 actinobacteria strains.</title>
        <authorList>
            <person name="Klenk H.-P."/>
        </authorList>
    </citation>
    <scope>NUCLEOTIDE SEQUENCE [LARGE SCALE GENOMIC DNA]</scope>
    <source>
        <strain evidence="3 4">DSM 41600</strain>
    </source>
</reference>